<dbReference type="EMBL" id="BAABAO010000003">
    <property type="protein sequence ID" value="GAA4124722.1"/>
    <property type="molecule type" value="Genomic_DNA"/>
</dbReference>
<name>A0ABP7XRV8_9FLAO</name>
<dbReference type="Pfam" id="PF14312">
    <property type="entry name" value="FG-GAP_2"/>
    <property type="match status" value="2"/>
</dbReference>
<reference evidence="4" key="1">
    <citation type="journal article" date="2019" name="Int. J. Syst. Evol. Microbiol.">
        <title>The Global Catalogue of Microorganisms (GCM) 10K type strain sequencing project: providing services to taxonomists for standard genome sequencing and annotation.</title>
        <authorList>
            <consortium name="The Broad Institute Genomics Platform"/>
            <consortium name="The Broad Institute Genome Sequencing Center for Infectious Disease"/>
            <person name="Wu L."/>
            <person name="Ma J."/>
        </authorList>
    </citation>
    <scope>NUCLEOTIDE SEQUENCE [LARGE SCALE GENOMIC DNA]</scope>
    <source>
        <strain evidence="4">JCM 17386</strain>
    </source>
</reference>
<accession>A0ABP7XRV8</accession>
<dbReference type="Pfam" id="PF13585">
    <property type="entry name" value="CHU_C"/>
    <property type="match status" value="1"/>
</dbReference>
<dbReference type="PANTHER" id="PTHR36220">
    <property type="entry name" value="UNNAMED PRODUCT"/>
    <property type="match status" value="1"/>
</dbReference>
<feature type="chain" id="PRO_5045359562" description="Gliding motility-associated C-terminal domain-containing protein" evidence="2">
    <location>
        <begin position="26"/>
        <end position="633"/>
    </location>
</feature>
<proteinExistence type="predicted"/>
<gene>
    <name evidence="3" type="ORF">GCM10022250_09740</name>
</gene>
<dbReference type="PANTHER" id="PTHR36220:SF1">
    <property type="entry name" value="GAMMA TUBULIN COMPLEX COMPONENT C-TERMINAL DOMAIN-CONTAINING PROTEIN"/>
    <property type="match status" value="1"/>
</dbReference>
<dbReference type="Proteomes" id="UP001501333">
    <property type="component" value="Unassembled WGS sequence"/>
</dbReference>
<dbReference type="InterPro" id="IPR026341">
    <property type="entry name" value="T9SS_type_B"/>
</dbReference>
<evidence type="ECO:0008006" key="5">
    <source>
        <dbReference type="Google" id="ProtNLM"/>
    </source>
</evidence>
<protein>
    <recommendedName>
        <fullName evidence="5">Gliding motility-associated C-terminal domain-containing protein</fullName>
    </recommendedName>
</protein>
<evidence type="ECO:0000313" key="4">
    <source>
        <dbReference type="Proteomes" id="UP001501333"/>
    </source>
</evidence>
<dbReference type="InterPro" id="IPR028994">
    <property type="entry name" value="Integrin_alpha_N"/>
</dbReference>
<sequence>MGQLAMRIKKKISILLFFAVLSVSSQEWKQNFKIVEPVRDIENAFGCAVATFKGYSAYGANLVNVDGVQNAGKVYIAKQDCDGWNIYQELSLPDARNYCSFGYRLFMTDKILAVAGCDPDFSNGNAIYLYERNSSDQYVFTQKIARIENSLDDNYGADISISGNIMVIGSSYNSTDANLDNYLENAGAAYVFFKDNDDVWKFMQKIVASDRQRRDTFGNSVAVFENTIVIGAVEEGDNWEGAAYVFEKSLLSNKWLETKKLTAYDFRGLQDRFGEVVRINENGIMIAAQSEDDYDSYLSGDGGGELTMLGSVYIFKKSTNGNWIGHQKLRASDGSAQIFNFGNKMEIYNDQIAVRASEYEYDASGNLSKVFGRVYMFKKGTDGKWNEYQTVQSNIKRNSDWFAGSMSLFKDDLVIGAFWDALDANGNNYMRYAGTVYIFNTYDYIDTKKPIVNTIPTLTACADLRNGFSSKFNLSTIEKDLIANSEDFIFRYTDKNGNNLPSPLPSNYSNVEPFFDKINVSISNKNNPRCYENIEIELKTISDCQQNEEANYNIPKFFTPNGDGFNDSWEITGVTDNYAVFIYDRFGMLLKELRPNLGWDGNFNGSPMPSTDYWFKMIFDNGKTASGHFSLKR</sequence>
<feature type="signal peptide" evidence="2">
    <location>
        <begin position="1"/>
        <end position="25"/>
    </location>
</feature>
<dbReference type="NCBIfam" id="TIGR04131">
    <property type="entry name" value="Bac_Flav_CTERM"/>
    <property type="match status" value="1"/>
</dbReference>
<comment type="caution">
    <text evidence="3">The sequence shown here is derived from an EMBL/GenBank/DDBJ whole genome shotgun (WGS) entry which is preliminary data.</text>
</comment>
<organism evidence="3 4">
    <name type="scientific">Flavobacterium chungbukense</name>
    <dbReference type="NCBI Taxonomy" id="877464"/>
    <lineage>
        <taxon>Bacteria</taxon>
        <taxon>Pseudomonadati</taxon>
        <taxon>Bacteroidota</taxon>
        <taxon>Flavobacteriia</taxon>
        <taxon>Flavobacteriales</taxon>
        <taxon>Flavobacteriaceae</taxon>
        <taxon>Flavobacterium</taxon>
    </lineage>
</organism>
<keyword evidence="4" id="KW-1185">Reference proteome</keyword>
<dbReference type="Gene3D" id="2.130.10.130">
    <property type="entry name" value="Integrin alpha, N-terminal"/>
    <property type="match status" value="1"/>
</dbReference>
<dbReference type="InterPro" id="IPR013517">
    <property type="entry name" value="FG-GAP"/>
</dbReference>
<evidence type="ECO:0000313" key="3">
    <source>
        <dbReference type="EMBL" id="GAA4124722.1"/>
    </source>
</evidence>
<evidence type="ECO:0000256" key="2">
    <source>
        <dbReference type="SAM" id="SignalP"/>
    </source>
</evidence>
<keyword evidence="1 2" id="KW-0732">Signal</keyword>
<evidence type="ECO:0000256" key="1">
    <source>
        <dbReference type="ARBA" id="ARBA00022729"/>
    </source>
</evidence>